<dbReference type="InterPro" id="IPR043151">
    <property type="entry name" value="BAH_sf"/>
</dbReference>
<keyword evidence="3" id="KW-0862">Zinc</keyword>
<reference evidence="5" key="1">
    <citation type="journal article" date="2016" name="Nat. Genet.">
        <title>A high-quality carrot genome assembly provides new insights into carotenoid accumulation and asterid genome evolution.</title>
        <authorList>
            <person name="Iorizzo M."/>
            <person name="Ellison S."/>
            <person name="Senalik D."/>
            <person name="Zeng P."/>
            <person name="Satapoomin P."/>
            <person name="Huang J."/>
            <person name="Bowman M."/>
            <person name="Iovene M."/>
            <person name="Sanseverino W."/>
            <person name="Cavagnaro P."/>
            <person name="Yildiz M."/>
            <person name="Macko-Podgorni A."/>
            <person name="Moranska E."/>
            <person name="Grzebelus E."/>
            <person name="Grzebelus D."/>
            <person name="Ashrafi H."/>
            <person name="Zheng Z."/>
            <person name="Cheng S."/>
            <person name="Spooner D."/>
            <person name="Van Deynze A."/>
            <person name="Simon P."/>
        </authorList>
    </citation>
    <scope>NUCLEOTIDE SEQUENCE</scope>
    <source>
        <tissue evidence="5">Leaf</tissue>
    </source>
</reference>
<dbReference type="GO" id="GO:0008270">
    <property type="term" value="F:zinc ion binding"/>
    <property type="evidence" value="ECO:0007669"/>
    <property type="project" value="UniProtKB-KW"/>
</dbReference>
<evidence type="ECO:0000256" key="3">
    <source>
        <dbReference type="ARBA" id="ARBA00022833"/>
    </source>
</evidence>
<feature type="domain" description="BAH" evidence="4">
    <location>
        <begin position="21"/>
        <end position="136"/>
    </location>
</feature>
<dbReference type="InterPro" id="IPR001025">
    <property type="entry name" value="BAH_dom"/>
</dbReference>
<evidence type="ECO:0000313" key="6">
    <source>
        <dbReference type="Proteomes" id="UP000077755"/>
    </source>
</evidence>
<dbReference type="PROSITE" id="PS51038">
    <property type="entry name" value="BAH"/>
    <property type="match status" value="1"/>
</dbReference>
<protein>
    <recommendedName>
        <fullName evidence="4">BAH domain-containing protein</fullName>
    </recommendedName>
</protein>
<dbReference type="Gene3D" id="2.30.30.490">
    <property type="match status" value="1"/>
</dbReference>
<keyword evidence="2" id="KW-0863">Zinc-finger</keyword>
<evidence type="ECO:0000256" key="2">
    <source>
        <dbReference type="ARBA" id="ARBA00022771"/>
    </source>
</evidence>
<keyword evidence="1" id="KW-0479">Metal-binding</keyword>
<evidence type="ECO:0000256" key="1">
    <source>
        <dbReference type="ARBA" id="ARBA00022723"/>
    </source>
</evidence>
<evidence type="ECO:0000313" key="5">
    <source>
        <dbReference type="EMBL" id="WOH05761.1"/>
    </source>
</evidence>
<dbReference type="EMBL" id="CP093348">
    <property type="protein sequence ID" value="WOH05761.1"/>
    <property type="molecule type" value="Genomic_DNA"/>
</dbReference>
<gene>
    <name evidence="5" type="ORF">DCAR_0625182</name>
</gene>
<sequence length="182" mass="21082">MAATNNGNRDLDYYKIRGTNIIVRPGDSVSMRPSESDKLPYIARIEKLEEDSQSNVKVLVRWYYRPEEAKGGRRQFHGAKELFLSDHYDDQSALTIEGKCVVHSLKKYTKLKSVGAEDYFCRYKYRAEDGAFTPERVVVFCRCELPYNPDDLMVQCEGCWDWMVNGKSNQRGKWTKVLDSLS</sequence>
<evidence type="ECO:0000259" key="4">
    <source>
        <dbReference type="PROSITE" id="PS51038"/>
    </source>
</evidence>
<dbReference type="PANTHER" id="PTHR46364">
    <property type="entry name" value="OS08G0421900 PROTEIN"/>
    <property type="match status" value="1"/>
</dbReference>
<dbReference type="Pfam" id="PF01426">
    <property type="entry name" value="BAH"/>
    <property type="match status" value="1"/>
</dbReference>
<name>A0AAF0XG43_DAUCS</name>
<keyword evidence="6" id="KW-1185">Reference proteome</keyword>
<dbReference type="Proteomes" id="UP000077755">
    <property type="component" value="Chromosome 6"/>
</dbReference>
<accession>A0AAF0XG43</accession>
<dbReference type="SMART" id="SM00439">
    <property type="entry name" value="BAH"/>
    <property type="match status" value="1"/>
</dbReference>
<dbReference type="AlphaFoldDB" id="A0AAF0XG43"/>
<dbReference type="InterPro" id="IPR011011">
    <property type="entry name" value="Znf_FYVE_PHD"/>
</dbReference>
<reference evidence="5" key="2">
    <citation type="submission" date="2022-03" db="EMBL/GenBank/DDBJ databases">
        <title>Draft title - Genomic analysis of global carrot germplasm unveils the trajectory of domestication and the origin of high carotenoid orange carrot.</title>
        <authorList>
            <person name="Iorizzo M."/>
            <person name="Ellison S."/>
            <person name="Senalik D."/>
            <person name="Macko-Podgorni A."/>
            <person name="Grzebelus D."/>
            <person name="Bostan H."/>
            <person name="Rolling W."/>
            <person name="Curaba J."/>
            <person name="Simon P."/>
        </authorList>
    </citation>
    <scope>NUCLEOTIDE SEQUENCE</scope>
    <source>
        <tissue evidence="5">Leaf</tissue>
    </source>
</reference>
<organism evidence="5 6">
    <name type="scientific">Daucus carota subsp. sativus</name>
    <name type="common">Carrot</name>
    <dbReference type="NCBI Taxonomy" id="79200"/>
    <lineage>
        <taxon>Eukaryota</taxon>
        <taxon>Viridiplantae</taxon>
        <taxon>Streptophyta</taxon>
        <taxon>Embryophyta</taxon>
        <taxon>Tracheophyta</taxon>
        <taxon>Spermatophyta</taxon>
        <taxon>Magnoliopsida</taxon>
        <taxon>eudicotyledons</taxon>
        <taxon>Gunneridae</taxon>
        <taxon>Pentapetalae</taxon>
        <taxon>asterids</taxon>
        <taxon>campanulids</taxon>
        <taxon>Apiales</taxon>
        <taxon>Apiaceae</taxon>
        <taxon>Apioideae</taxon>
        <taxon>Scandiceae</taxon>
        <taxon>Daucinae</taxon>
        <taxon>Daucus</taxon>
        <taxon>Daucus sect. Daucus</taxon>
    </lineage>
</organism>
<dbReference type="GO" id="GO:0003682">
    <property type="term" value="F:chromatin binding"/>
    <property type="evidence" value="ECO:0007669"/>
    <property type="project" value="InterPro"/>
</dbReference>
<dbReference type="SUPFAM" id="SSF57903">
    <property type="entry name" value="FYVE/PHD zinc finger"/>
    <property type="match status" value="1"/>
</dbReference>
<proteinExistence type="predicted"/>